<evidence type="ECO:0000313" key="6">
    <source>
        <dbReference type="Proteomes" id="UP000807342"/>
    </source>
</evidence>
<dbReference type="EMBL" id="MU152262">
    <property type="protein sequence ID" value="KAF9440788.1"/>
    <property type="molecule type" value="Genomic_DNA"/>
</dbReference>
<dbReference type="OrthoDB" id="163438at2759"/>
<feature type="compositionally biased region" description="Basic and acidic residues" evidence="2">
    <location>
        <begin position="92"/>
        <end position="101"/>
    </location>
</feature>
<comment type="caution">
    <text evidence="5">The sequence shown here is derived from an EMBL/GenBank/DDBJ whole genome shotgun (WGS) entry which is preliminary data.</text>
</comment>
<keyword evidence="3" id="KW-0732">Signal</keyword>
<evidence type="ECO:0000259" key="4">
    <source>
        <dbReference type="PROSITE" id="PS50837"/>
    </source>
</evidence>
<gene>
    <name evidence="5" type="ORF">P691DRAFT_817926</name>
</gene>
<feature type="domain" description="NACHT" evidence="4">
    <location>
        <begin position="307"/>
        <end position="458"/>
    </location>
</feature>
<dbReference type="Gene3D" id="3.40.50.300">
    <property type="entry name" value="P-loop containing nucleotide triphosphate hydrolases"/>
    <property type="match status" value="1"/>
</dbReference>
<name>A0A9P5WXP1_9AGAR</name>
<feature type="chain" id="PRO_5040226607" description="NACHT domain-containing protein" evidence="3">
    <location>
        <begin position="27"/>
        <end position="722"/>
    </location>
</feature>
<keyword evidence="6" id="KW-1185">Reference proteome</keyword>
<dbReference type="AlphaFoldDB" id="A0A9P5WXP1"/>
<evidence type="ECO:0000313" key="5">
    <source>
        <dbReference type="EMBL" id="KAF9440788.1"/>
    </source>
</evidence>
<accession>A0A9P5WXP1</accession>
<evidence type="ECO:0000256" key="1">
    <source>
        <dbReference type="ARBA" id="ARBA00022737"/>
    </source>
</evidence>
<feature type="region of interest" description="Disordered" evidence="2">
    <location>
        <begin position="87"/>
        <end position="125"/>
    </location>
</feature>
<protein>
    <recommendedName>
        <fullName evidence="4">NACHT domain-containing protein</fullName>
    </recommendedName>
</protein>
<evidence type="ECO:0000256" key="2">
    <source>
        <dbReference type="SAM" id="MobiDB-lite"/>
    </source>
</evidence>
<dbReference type="Pfam" id="PF24883">
    <property type="entry name" value="NPHP3_N"/>
    <property type="match status" value="1"/>
</dbReference>
<sequence>MKQHGTRGLFVSVIITSLSWFQSNLAHQPLAPVSTTAMSMLTENIETPNQLAGIAEDDQHGGEAHGAAPETVPTGPEAIEQALAPTPTIPDKIIDPPHSDSETDEGPAPRKNVTFSVTGNKRPHSHGSVPAYYPHAQPGPPHGAPPHNYAHFGGSHWGDDMSTYGGSIDGRTLVGSSSYKTSDLPAGFTPSWPSQTLGGYTPQAFSTSSPYVIPPPIGPSPYWNPYSIGGPPSGFKSSYGFSADHDAPVAYESAVQDAALWFLLLPKVLVGAGLDSAVRYPLPRCHPATRRTLRGRIAGWLADRSTNLLWLYGPAGVGKSAIAQTVAEDCRKEGWLGAAFFFSRSRGSDDPNRVIPSLVAQLFVTFPAYKALVSPLIIADPAILEYALEVQFQKLIVEPLLHLKDRRLRSEPLLLLLDGLDECQGDAYQQEFIRLISKFSALPNVSTFPFIWIVTSRSEWHICTEFSKFQCWGEELVIDTPEAREDVSILLRDGFTKIRNKYWNAFSEKMSWPAEEQLLVAHSNASGFIPIASAILQFIDTDEIPNPLARLTTSLSFLENPSLSTTSKPLDSLFVLYRKILQSIHPDILSITKKILFFLVLVDPNIPAQILANILLIDQATFYASLHRLHSVLIIPLPEHADKFPIRFYHSSFSIFLRYFYMDKTKTLVYPSPELCYVWWCDIWGKVGSNLSEGGLLGMLFYSLNIINELISPQHTCPGQGN</sequence>
<keyword evidence="1" id="KW-0677">Repeat</keyword>
<proteinExistence type="predicted"/>
<feature type="signal peptide" evidence="3">
    <location>
        <begin position="1"/>
        <end position="26"/>
    </location>
</feature>
<dbReference type="InterPro" id="IPR027417">
    <property type="entry name" value="P-loop_NTPase"/>
</dbReference>
<dbReference type="InterPro" id="IPR007111">
    <property type="entry name" value="NACHT_NTPase"/>
</dbReference>
<organism evidence="5 6">
    <name type="scientific">Macrolepiota fuliginosa MF-IS2</name>
    <dbReference type="NCBI Taxonomy" id="1400762"/>
    <lineage>
        <taxon>Eukaryota</taxon>
        <taxon>Fungi</taxon>
        <taxon>Dikarya</taxon>
        <taxon>Basidiomycota</taxon>
        <taxon>Agaricomycotina</taxon>
        <taxon>Agaricomycetes</taxon>
        <taxon>Agaricomycetidae</taxon>
        <taxon>Agaricales</taxon>
        <taxon>Agaricineae</taxon>
        <taxon>Agaricaceae</taxon>
        <taxon>Macrolepiota</taxon>
    </lineage>
</organism>
<evidence type="ECO:0000256" key="3">
    <source>
        <dbReference type="SAM" id="SignalP"/>
    </source>
</evidence>
<dbReference type="PANTHER" id="PTHR10039">
    <property type="entry name" value="AMELOGENIN"/>
    <property type="match status" value="1"/>
</dbReference>
<dbReference type="SUPFAM" id="SSF52540">
    <property type="entry name" value="P-loop containing nucleoside triphosphate hydrolases"/>
    <property type="match status" value="1"/>
</dbReference>
<dbReference type="PROSITE" id="PS50837">
    <property type="entry name" value="NACHT"/>
    <property type="match status" value="1"/>
</dbReference>
<dbReference type="InterPro" id="IPR056884">
    <property type="entry name" value="NPHP3-like_N"/>
</dbReference>
<dbReference type="PANTHER" id="PTHR10039:SF17">
    <property type="entry name" value="FUNGAL STAND N-TERMINAL GOODBYE DOMAIN-CONTAINING PROTEIN-RELATED"/>
    <property type="match status" value="1"/>
</dbReference>
<dbReference type="Proteomes" id="UP000807342">
    <property type="component" value="Unassembled WGS sequence"/>
</dbReference>
<reference evidence="5" key="1">
    <citation type="submission" date="2020-11" db="EMBL/GenBank/DDBJ databases">
        <authorList>
            <consortium name="DOE Joint Genome Institute"/>
            <person name="Ahrendt S."/>
            <person name="Riley R."/>
            <person name="Andreopoulos W."/>
            <person name="Labutti K."/>
            <person name="Pangilinan J."/>
            <person name="Ruiz-Duenas F.J."/>
            <person name="Barrasa J.M."/>
            <person name="Sanchez-Garcia M."/>
            <person name="Camarero S."/>
            <person name="Miyauchi S."/>
            <person name="Serrano A."/>
            <person name="Linde D."/>
            <person name="Babiker R."/>
            <person name="Drula E."/>
            <person name="Ayuso-Fernandez I."/>
            <person name="Pacheco R."/>
            <person name="Padilla G."/>
            <person name="Ferreira P."/>
            <person name="Barriuso J."/>
            <person name="Kellner H."/>
            <person name="Castanera R."/>
            <person name="Alfaro M."/>
            <person name="Ramirez L."/>
            <person name="Pisabarro A.G."/>
            <person name="Kuo A."/>
            <person name="Tritt A."/>
            <person name="Lipzen A."/>
            <person name="He G."/>
            <person name="Yan M."/>
            <person name="Ng V."/>
            <person name="Cullen D."/>
            <person name="Martin F."/>
            <person name="Rosso M.-N."/>
            <person name="Henrissat B."/>
            <person name="Hibbett D."/>
            <person name="Martinez A.T."/>
            <person name="Grigoriev I.V."/>
        </authorList>
    </citation>
    <scope>NUCLEOTIDE SEQUENCE</scope>
    <source>
        <strain evidence="5">MF-IS2</strain>
    </source>
</reference>